<reference evidence="1" key="1">
    <citation type="journal article" date="2020" name="Fungal Divers.">
        <title>Resolving the Mortierellaceae phylogeny through synthesis of multi-gene phylogenetics and phylogenomics.</title>
        <authorList>
            <person name="Vandepol N."/>
            <person name="Liber J."/>
            <person name="Desiro A."/>
            <person name="Na H."/>
            <person name="Kennedy M."/>
            <person name="Barry K."/>
            <person name="Grigoriev I.V."/>
            <person name="Miller A.N."/>
            <person name="O'Donnell K."/>
            <person name="Stajich J.E."/>
            <person name="Bonito G."/>
        </authorList>
    </citation>
    <scope>NUCLEOTIDE SEQUENCE</scope>
    <source>
        <strain evidence="1">KOD1015</strain>
    </source>
</reference>
<organism evidence="1 2">
    <name type="scientific">Lunasporangiospora selenospora</name>
    <dbReference type="NCBI Taxonomy" id="979761"/>
    <lineage>
        <taxon>Eukaryota</taxon>
        <taxon>Fungi</taxon>
        <taxon>Fungi incertae sedis</taxon>
        <taxon>Mucoromycota</taxon>
        <taxon>Mortierellomycotina</taxon>
        <taxon>Mortierellomycetes</taxon>
        <taxon>Mortierellales</taxon>
        <taxon>Mortierellaceae</taxon>
        <taxon>Lunasporangiospora</taxon>
    </lineage>
</organism>
<dbReference type="OrthoDB" id="2370295at2759"/>
<sequence length="527" mass="59307">MPSISTTTRTYLDDPVTKAKLDKHQLVALALLVTGDLTKLDPASGDASCQVRAVIVLHMALHLRTELKHDQWGHAELLAASFLEAHKNDQPDTKTKTVEDAQGAAHSPKYDQFAAFVRLHILGEETWELLGLCYSLWVSGIISTDEFWIDFRYRSNNQWHDHEKILRARLAELSCSKFIAIAKTLPDGNILTKALEVTRSVIKDPGVPAVPVFAIQPTFAAATAFAYKYNIPIIMAVIRIQLDGDAEGDSLDADKYPDLGESELASDMIYSLGAARTLFYLPDKATGRFKLVPEPTEKQRQAQGLFIKSWSTYHRGSTDDGLFSADHDKYFSALSTANIEWLFDVYTALHAPFCRRAEHWNMDVAALYKHTFGTRSKAFVYDRFDCQGLDYRTVKDHRPTQLERLTMSTHTALKAGLSRECQVVRMAAPADRCTWRITKAVDWQLSHVHAGTVSWAETRLQAMTECHMGSPHIVIGRFVFALGSMGVSCKVEAFATELHNTKNKRNRKNKYLAVYPNNKLLLDRSWA</sequence>
<dbReference type="AlphaFoldDB" id="A0A9P6FUT3"/>
<name>A0A9P6FUT3_9FUNG</name>
<protein>
    <submittedName>
        <fullName evidence="1">Uncharacterized protein</fullName>
    </submittedName>
</protein>
<keyword evidence="2" id="KW-1185">Reference proteome</keyword>
<dbReference type="EMBL" id="JAABOA010001276">
    <property type="protein sequence ID" value="KAF9581894.1"/>
    <property type="molecule type" value="Genomic_DNA"/>
</dbReference>
<proteinExistence type="predicted"/>
<dbReference type="Proteomes" id="UP000780801">
    <property type="component" value="Unassembled WGS sequence"/>
</dbReference>
<gene>
    <name evidence="1" type="ORF">BGW38_000925</name>
</gene>
<comment type="caution">
    <text evidence="1">The sequence shown here is derived from an EMBL/GenBank/DDBJ whole genome shotgun (WGS) entry which is preliminary data.</text>
</comment>
<accession>A0A9P6FUT3</accession>
<evidence type="ECO:0000313" key="2">
    <source>
        <dbReference type="Proteomes" id="UP000780801"/>
    </source>
</evidence>
<evidence type="ECO:0000313" key="1">
    <source>
        <dbReference type="EMBL" id="KAF9581894.1"/>
    </source>
</evidence>